<dbReference type="PANTHER" id="PTHR46577">
    <property type="entry name" value="HTH-TYPE TRANSCRIPTIONAL REGULATORY PROTEIN GABR"/>
    <property type="match status" value="1"/>
</dbReference>
<keyword evidence="2" id="KW-0663">Pyridoxal phosphate</keyword>
<evidence type="ECO:0000313" key="8">
    <source>
        <dbReference type="Proteomes" id="UP001501470"/>
    </source>
</evidence>
<dbReference type="Gene3D" id="3.40.640.10">
    <property type="entry name" value="Type I PLP-dependent aspartate aminotransferase-like (Major domain)"/>
    <property type="match status" value="1"/>
</dbReference>
<dbReference type="CDD" id="cd07377">
    <property type="entry name" value="WHTH_GntR"/>
    <property type="match status" value="1"/>
</dbReference>
<dbReference type="InterPro" id="IPR015421">
    <property type="entry name" value="PyrdxlP-dep_Trfase_major"/>
</dbReference>
<dbReference type="SUPFAM" id="SSF53383">
    <property type="entry name" value="PLP-dependent transferases"/>
    <property type="match status" value="1"/>
</dbReference>
<dbReference type="GO" id="GO:0008483">
    <property type="term" value="F:transaminase activity"/>
    <property type="evidence" value="ECO:0007669"/>
    <property type="project" value="UniProtKB-KW"/>
</dbReference>
<evidence type="ECO:0000256" key="2">
    <source>
        <dbReference type="ARBA" id="ARBA00022898"/>
    </source>
</evidence>
<keyword evidence="4" id="KW-0238">DNA-binding</keyword>
<organism evidence="7 8">
    <name type="scientific">Dactylosporangium maewongense</name>
    <dbReference type="NCBI Taxonomy" id="634393"/>
    <lineage>
        <taxon>Bacteria</taxon>
        <taxon>Bacillati</taxon>
        <taxon>Actinomycetota</taxon>
        <taxon>Actinomycetes</taxon>
        <taxon>Micromonosporales</taxon>
        <taxon>Micromonosporaceae</taxon>
        <taxon>Dactylosporangium</taxon>
    </lineage>
</organism>
<dbReference type="InterPro" id="IPR004839">
    <property type="entry name" value="Aminotransferase_I/II_large"/>
</dbReference>
<keyword evidence="5" id="KW-0804">Transcription</keyword>
<dbReference type="Gene3D" id="1.10.10.10">
    <property type="entry name" value="Winged helix-like DNA-binding domain superfamily/Winged helix DNA-binding domain"/>
    <property type="match status" value="1"/>
</dbReference>
<dbReference type="CDD" id="cd00609">
    <property type="entry name" value="AAT_like"/>
    <property type="match status" value="1"/>
</dbReference>
<dbReference type="InterPro" id="IPR051446">
    <property type="entry name" value="HTH_trans_reg/aminotransferase"/>
</dbReference>
<dbReference type="InterPro" id="IPR036388">
    <property type="entry name" value="WH-like_DNA-bd_sf"/>
</dbReference>
<evidence type="ECO:0000256" key="4">
    <source>
        <dbReference type="ARBA" id="ARBA00023125"/>
    </source>
</evidence>
<dbReference type="Pfam" id="PF00392">
    <property type="entry name" value="GntR"/>
    <property type="match status" value="1"/>
</dbReference>
<dbReference type="SMART" id="SM00345">
    <property type="entry name" value="HTH_GNTR"/>
    <property type="match status" value="1"/>
</dbReference>
<evidence type="ECO:0000256" key="3">
    <source>
        <dbReference type="ARBA" id="ARBA00023015"/>
    </source>
</evidence>
<dbReference type="InterPro" id="IPR000524">
    <property type="entry name" value="Tscrpt_reg_HTH_GntR"/>
</dbReference>
<evidence type="ECO:0000313" key="7">
    <source>
        <dbReference type="EMBL" id="GAA1531706.1"/>
    </source>
</evidence>
<evidence type="ECO:0000256" key="5">
    <source>
        <dbReference type="ARBA" id="ARBA00023163"/>
    </source>
</evidence>
<keyword evidence="7" id="KW-0032">Aminotransferase</keyword>
<protein>
    <submittedName>
        <fullName evidence="7">PLP-dependent aminotransferase family protein</fullName>
    </submittedName>
</protein>
<dbReference type="RefSeq" id="WP_344505238.1">
    <property type="nucleotide sequence ID" value="NZ_BAAAQD010000011.1"/>
</dbReference>
<keyword evidence="3" id="KW-0805">Transcription regulation</keyword>
<dbReference type="Proteomes" id="UP001501470">
    <property type="component" value="Unassembled WGS sequence"/>
</dbReference>
<feature type="domain" description="HTH gntR-type" evidence="6">
    <location>
        <begin position="11"/>
        <end position="79"/>
    </location>
</feature>
<accession>A0ABN2B0X2</accession>
<evidence type="ECO:0000256" key="1">
    <source>
        <dbReference type="ARBA" id="ARBA00005384"/>
    </source>
</evidence>
<keyword evidence="7" id="KW-0808">Transferase</keyword>
<reference evidence="7 8" key="1">
    <citation type="journal article" date="2019" name="Int. J. Syst. Evol. Microbiol.">
        <title>The Global Catalogue of Microorganisms (GCM) 10K type strain sequencing project: providing services to taxonomists for standard genome sequencing and annotation.</title>
        <authorList>
            <consortium name="The Broad Institute Genomics Platform"/>
            <consortium name="The Broad Institute Genome Sequencing Center for Infectious Disease"/>
            <person name="Wu L."/>
            <person name="Ma J."/>
        </authorList>
    </citation>
    <scope>NUCLEOTIDE SEQUENCE [LARGE SCALE GENOMIC DNA]</scope>
    <source>
        <strain evidence="7 8">JCM 15933</strain>
    </source>
</reference>
<sequence>MELFLDPDDPRSNTRQLYEQIRDAIDSGGLEPGDRLTPTRTVAAELRIARSSVTEVYERLTAEGHIEGRAGGGSFVLAGADPVPSGPPPAALEPTPLAASLRRYDQRPETVARFDLRSGRVDPALFPTAAWRRCVAAAAHGPATHHGDPAGNEDLRAAIAHWIGMSRGVTAGPEQVVVTSGAAHAVDLVTRVLAEPGDVVAIEEPGYPPVHELLRSHGADVVPVPVDDDGIVVDAIPPAARLVYVTPSHQYPLGVVMARSRRAQLLRWAGAHNAAVLEDDYDTEFRHTARPLEPLFRMDRDGRVIYIGTFSKTLGAAVRAGFLVTPPTLAPAITAVRQAVDWCPPPLIQDALTALIAGGHFGRHLRRARAAYSRRRDRLCRELRARLPAGYHPLPAQAGLHLTVVGPGTPPDAAFDGLAEDHGILLSSLRRTYQRRHPRDGFLVGFGGLPTADVTPAITGLCAWLSGERPR</sequence>
<evidence type="ECO:0000259" key="6">
    <source>
        <dbReference type="PROSITE" id="PS50949"/>
    </source>
</evidence>
<dbReference type="PANTHER" id="PTHR46577:SF1">
    <property type="entry name" value="HTH-TYPE TRANSCRIPTIONAL REGULATORY PROTEIN GABR"/>
    <property type="match status" value="1"/>
</dbReference>
<dbReference type="InterPro" id="IPR036390">
    <property type="entry name" value="WH_DNA-bd_sf"/>
</dbReference>
<dbReference type="Pfam" id="PF00155">
    <property type="entry name" value="Aminotran_1_2"/>
    <property type="match status" value="1"/>
</dbReference>
<gene>
    <name evidence="7" type="ORF">GCM10009827_056840</name>
</gene>
<dbReference type="SUPFAM" id="SSF46785">
    <property type="entry name" value="Winged helix' DNA-binding domain"/>
    <property type="match status" value="1"/>
</dbReference>
<keyword evidence="8" id="KW-1185">Reference proteome</keyword>
<dbReference type="InterPro" id="IPR015424">
    <property type="entry name" value="PyrdxlP-dep_Trfase"/>
</dbReference>
<comment type="caution">
    <text evidence="7">The sequence shown here is derived from an EMBL/GenBank/DDBJ whole genome shotgun (WGS) entry which is preliminary data.</text>
</comment>
<dbReference type="EMBL" id="BAAAQD010000011">
    <property type="protein sequence ID" value="GAA1531706.1"/>
    <property type="molecule type" value="Genomic_DNA"/>
</dbReference>
<proteinExistence type="inferred from homology"/>
<name>A0ABN2B0X2_9ACTN</name>
<dbReference type="PROSITE" id="PS50949">
    <property type="entry name" value="HTH_GNTR"/>
    <property type="match status" value="1"/>
</dbReference>
<comment type="similarity">
    <text evidence="1">In the C-terminal section; belongs to the class-I pyridoxal-phosphate-dependent aminotransferase family.</text>
</comment>